<dbReference type="PANTHER" id="PTHR11496">
    <property type="entry name" value="ALCOHOL DEHYDROGENASE"/>
    <property type="match status" value="1"/>
</dbReference>
<proteinExistence type="inferred from homology"/>
<sequence>MGQGKYACAGSFSRTRTTYRAARSWLIWKGLGRPSPLTRSVHETGADGCLAIGGGSTIGLGKAITLDAGLPLVCVPTTYAGSEMTPVRGLTENGRKRTGRDPAVLPRSVIYDPDLTPHLPVDTSVTSGFNAIAHAVEAL</sequence>
<dbReference type="Pfam" id="PF00465">
    <property type="entry name" value="Fe-ADH"/>
    <property type="match status" value="1"/>
</dbReference>
<name>L1KW20_9ACTN</name>
<dbReference type="GO" id="GO:0004022">
    <property type="term" value="F:alcohol dehydrogenase (NAD+) activity"/>
    <property type="evidence" value="ECO:0007669"/>
    <property type="project" value="TreeGrafter"/>
</dbReference>
<dbReference type="InterPro" id="IPR001670">
    <property type="entry name" value="ADH_Fe/GldA"/>
</dbReference>
<evidence type="ECO:0000259" key="3">
    <source>
        <dbReference type="Pfam" id="PF00465"/>
    </source>
</evidence>
<evidence type="ECO:0000313" key="5">
    <source>
        <dbReference type="Proteomes" id="UP000010411"/>
    </source>
</evidence>
<dbReference type="GO" id="GO:0046872">
    <property type="term" value="F:metal ion binding"/>
    <property type="evidence" value="ECO:0007669"/>
    <property type="project" value="InterPro"/>
</dbReference>
<evidence type="ECO:0000313" key="4">
    <source>
        <dbReference type="EMBL" id="EKX64792.1"/>
    </source>
</evidence>
<reference evidence="4 5" key="1">
    <citation type="submission" date="2012-11" db="EMBL/GenBank/DDBJ databases">
        <authorList>
            <person name="Huguet-Tapia J.C."/>
            <person name="Durkin A.S."/>
            <person name="Pettis G.S."/>
            <person name="Badger J.H."/>
        </authorList>
    </citation>
    <scope>NUCLEOTIDE SEQUENCE [LARGE SCALE GENOMIC DNA]</scope>
    <source>
        <strain evidence="4 5">91-03</strain>
    </source>
</reference>
<dbReference type="AlphaFoldDB" id="L1KW20"/>
<dbReference type="Proteomes" id="UP000010411">
    <property type="component" value="Unassembled WGS sequence"/>
</dbReference>
<dbReference type="PATRIC" id="fig|698759.3.peg.4556"/>
<evidence type="ECO:0000256" key="2">
    <source>
        <dbReference type="ARBA" id="ARBA00023002"/>
    </source>
</evidence>
<dbReference type="Gene3D" id="3.40.50.1970">
    <property type="match status" value="1"/>
</dbReference>
<dbReference type="EMBL" id="AEJC01000345">
    <property type="protein sequence ID" value="EKX64792.1"/>
    <property type="molecule type" value="Genomic_DNA"/>
</dbReference>
<gene>
    <name evidence="4" type="ORF">STRIP9103_00140</name>
</gene>
<accession>L1KW20</accession>
<dbReference type="SUPFAM" id="SSF56796">
    <property type="entry name" value="Dehydroquinate synthase-like"/>
    <property type="match status" value="1"/>
</dbReference>
<comment type="caution">
    <text evidence="4">The sequence shown here is derived from an EMBL/GenBank/DDBJ whole genome shotgun (WGS) entry which is preliminary data.</text>
</comment>
<dbReference type="InterPro" id="IPR039697">
    <property type="entry name" value="Alcohol_dehydrogenase_Fe"/>
</dbReference>
<comment type="similarity">
    <text evidence="1">Belongs to the iron-containing alcohol dehydrogenase family.</text>
</comment>
<dbReference type="PANTHER" id="PTHR11496:SF102">
    <property type="entry name" value="ALCOHOL DEHYDROGENASE 4"/>
    <property type="match status" value="1"/>
</dbReference>
<organism evidence="4 5">
    <name type="scientific">Streptomyces ipomoeae 91-03</name>
    <dbReference type="NCBI Taxonomy" id="698759"/>
    <lineage>
        <taxon>Bacteria</taxon>
        <taxon>Bacillati</taxon>
        <taxon>Actinomycetota</taxon>
        <taxon>Actinomycetes</taxon>
        <taxon>Kitasatosporales</taxon>
        <taxon>Streptomycetaceae</taxon>
        <taxon>Streptomyces</taxon>
    </lineage>
</organism>
<feature type="domain" description="Alcohol dehydrogenase iron-type/glycerol dehydrogenase GldA" evidence="3">
    <location>
        <begin position="39"/>
        <end position="113"/>
    </location>
</feature>
<keyword evidence="5" id="KW-1185">Reference proteome</keyword>
<keyword evidence="2" id="KW-0560">Oxidoreductase</keyword>
<evidence type="ECO:0000256" key="1">
    <source>
        <dbReference type="ARBA" id="ARBA00007358"/>
    </source>
</evidence>
<protein>
    <submittedName>
        <fullName evidence="4">Maleylacetate reductase domain protein</fullName>
    </submittedName>
</protein>